<dbReference type="CTD" id="8236530"/>
<dbReference type="GeneID" id="8236530"/>
<feature type="transmembrane region" description="Helical" evidence="2">
    <location>
        <begin position="187"/>
        <end position="211"/>
    </location>
</feature>
<dbReference type="eggNOG" id="ENOG502QT62">
    <property type="taxonomic scope" value="Eukaryota"/>
</dbReference>
<dbReference type="OrthoDB" id="10070678at2759"/>
<feature type="region of interest" description="Disordered" evidence="1">
    <location>
        <begin position="516"/>
        <end position="553"/>
    </location>
</feature>
<feature type="region of interest" description="Disordered" evidence="1">
    <location>
        <begin position="272"/>
        <end position="299"/>
    </location>
</feature>
<dbReference type="EMBL" id="AAZO01001840">
    <property type="status" value="NOT_ANNOTATED_CDS"/>
    <property type="molecule type" value="Genomic_DNA"/>
</dbReference>
<feature type="region of interest" description="Disordered" evidence="1">
    <location>
        <begin position="371"/>
        <end position="392"/>
    </location>
</feature>
<evidence type="ECO:0000256" key="1">
    <source>
        <dbReference type="SAM" id="MobiDB-lite"/>
    </source>
</evidence>
<keyword evidence="2" id="KW-1133">Transmembrane helix</keyword>
<reference evidence="4" key="1">
    <citation type="submission" date="2007-04" db="EMBL/GenBank/DDBJ databases">
        <title>Annotation of Pediculus humanus corporis strain USDA.</title>
        <authorList>
            <person name="Kirkness E."/>
            <person name="Hannick L."/>
            <person name="Hass B."/>
            <person name="Bruggner R."/>
            <person name="Lawson D."/>
            <person name="Bidwell S."/>
            <person name="Joardar V."/>
            <person name="Caler E."/>
            <person name="Walenz B."/>
            <person name="Inman J."/>
            <person name="Schobel S."/>
            <person name="Galinsky K."/>
            <person name="Amedeo P."/>
            <person name="Strausberg R."/>
        </authorList>
    </citation>
    <scope>NUCLEOTIDE SEQUENCE</scope>
    <source>
        <strain evidence="4">USDA</strain>
    </source>
</reference>
<dbReference type="EMBL" id="DS235112">
    <property type="protein sequence ID" value="EEB12134.1"/>
    <property type="molecule type" value="Genomic_DNA"/>
</dbReference>
<keyword evidence="6" id="KW-1185">Reference proteome</keyword>
<keyword evidence="3" id="KW-0732">Signal</keyword>
<dbReference type="HOGENOM" id="CLU_012747_0_0_1"/>
<dbReference type="PANTHER" id="PTHR46560">
    <property type="entry name" value="CYPHER, ISOFORM B"/>
    <property type="match status" value="1"/>
</dbReference>
<dbReference type="VEuPathDB" id="VectorBase:PHUM157520"/>
<dbReference type="InParanoid" id="E0VFH8"/>
<evidence type="ECO:0000256" key="2">
    <source>
        <dbReference type="SAM" id="Phobius"/>
    </source>
</evidence>
<proteinExistence type="predicted"/>
<feature type="region of interest" description="Disordered" evidence="1">
    <location>
        <begin position="805"/>
        <end position="843"/>
    </location>
</feature>
<dbReference type="PANTHER" id="PTHR46560:SF11">
    <property type="entry name" value="GH09980P"/>
    <property type="match status" value="1"/>
</dbReference>
<protein>
    <recommendedName>
        <fullName evidence="7">ZP domain-containing protein</fullName>
    </recommendedName>
</protein>
<reference evidence="5" key="3">
    <citation type="submission" date="2021-02" db="UniProtKB">
        <authorList>
            <consortium name="EnsemblMetazoa"/>
        </authorList>
    </citation>
    <scope>IDENTIFICATION</scope>
    <source>
        <strain evidence="5">USDA</strain>
    </source>
</reference>
<keyword evidence="2" id="KW-0812">Transmembrane</keyword>
<dbReference type="OMA" id="RNYPSDR"/>
<organism>
    <name type="scientific">Pediculus humanus subsp. corporis</name>
    <name type="common">Body louse</name>
    <dbReference type="NCBI Taxonomy" id="121224"/>
    <lineage>
        <taxon>Eukaryota</taxon>
        <taxon>Metazoa</taxon>
        <taxon>Ecdysozoa</taxon>
        <taxon>Arthropoda</taxon>
        <taxon>Hexapoda</taxon>
        <taxon>Insecta</taxon>
        <taxon>Pterygota</taxon>
        <taxon>Neoptera</taxon>
        <taxon>Paraneoptera</taxon>
        <taxon>Psocodea</taxon>
        <taxon>Troctomorpha</taxon>
        <taxon>Phthiraptera</taxon>
        <taxon>Anoplura</taxon>
        <taxon>Pediculidae</taxon>
        <taxon>Pediculus</taxon>
    </lineage>
</organism>
<gene>
    <name evidence="5" type="primary">8236530</name>
    <name evidence="4" type="ORF">Phum_PHUM157520</name>
</gene>
<feature type="compositionally biased region" description="Polar residues" evidence="1">
    <location>
        <begin position="829"/>
        <end position="841"/>
    </location>
</feature>
<evidence type="ECO:0000313" key="4">
    <source>
        <dbReference type="EMBL" id="EEB12134.1"/>
    </source>
</evidence>
<dbReference type="KEGG" id="phu:Phum_PHUM157520"/>
<feature type="signal peptide" evidence="3">
    <location>
        <begin position="1"/>
        <end position="21"/>
    </location>
</feature>
<sequence length="932" mass="104791">MKIRLIILLSCAFICGIPVAGQSNYASHGNNVEYQGEGLPEKTVLDGKVIKLDDLSPLIFLNRTKATLNCVAGSMQIELKFNEPFFGIVYADFDRNSACQIAGSGNLTYHLELPLKGCGTRQKPQRVFTNNIVVRFHPGLEMDGDEIITIVCRYPPPIAPLPAALPAPILEPVAPVPLKPPLAGYQILMIICAILFLSLLLLGLGCSYYCLKNRRVKVVHKPFSTIGSGSEITKLSGSSLGNISMFEGLKIPRAHAPPLAVTASSSEALIPSEHSDTLPSDYPSESPSSAHSEVEDVDTRSLAESVIHDVVVPVPEPKFDVQVKVKRSPPPPPITPTGSISDVESAMTTQARNLTTILERTEIPKHKTTFSFIPEIHPPPKQPTPTYSTVVKKDQKIETTRDFTSSPLRSVPVKSFDSDRTEVKRSDLTEIRKKVSPPPPSILPYKTDTTELHQTSELIEPVVIPRRPEITSHIVDDVFLRTITEKKTIEDIERHKRLVTERHPKPQANKWDVTIRNYPAPGQDVPRDHPDWDTLSETSVSTVHPSPPPERRPIHKVERTYLSKLDISSPPPPKAPVQNWHVLTKVLEPIQPEEEDTPNDVLTTTDREKWRKIITTESTLRTLLSEATVKEDYERISRDERYETLFEPKKWDVIIRILAPPDKVPYDKNGQPPNKYKKKQDWDNRSRRSSLPTLYEYDSDGGSSYTTLVPDTPGQSTIYPDFRNRRPSFRSDRTDVRSMTEVMVDYTRQDRVDTLSDVSSRPSSYYRRSYFDDDETDYGYTRSSMIRSVSQPSLARSASEFTEQWTTTRKWDQDTEPSSPEHSPKSVRSGRTSIAGSTVSTQRRRQDIINKTLGTAPSGLSRSSESILDPNEAITPFMRRDAEIFSTSYSALSKSEGRLDDIPGSFPDPPQEVLYSRSTRTETFKQMTQGWR</sequence>
<dbReference type="RefSeq" id="XP_002424872.1">
    <property type="nucleotide sequence ID" value="XM_002424827.1"/>
</dbReference>
<dbReference type="EnsemblMetazoa" id="PHUM157520-RA">
    <property type="protein sequence ID" value="PHUM157520-PA"/>
    <property type="gene ID" value="PHUM157520"/>
</dbReference>
<keyword evidence="2" id="KW-0472">Membrane</keyword>
<evidence type="ECO:0008006" key="7">
    <source>
        <dbReference type="Google" id="ProtNLM"/>
    </source>
</evidence>
<feature type="compositionally biased region" description="Polar residues" evidence="1">
    <location>
        <begin position="701"/>
        <end position="718"/>
    </location>
</feature>
<name>E0VFH8_PEDHC</name>
<dbReference type="FunCoup" id="E0VFH8">
    <property type="interactions" value="5"/>
</dbReference>
<evidence type="ECO:0000256" key="3">
    <source>
        <dbReference type="SAM" id="SignalP"/>
    </source>
</evidence>
<feature type="chain" id="PRO_5014570087" description="ZP domain-containing protein" evidence="3">
    <location>
        <begin position="22"/>
        <end position="932"/>
    </location>
</feature>
<evidence type="ECO:0000313" key="6">
    <source>
        <dbReference type="Proteomes" id="UP000009046"/>
    </source>
</evidence>
<accession>E0VFH8</accession>
<dbReference type="AlphaFoldDB" id="E0VFH8"/>
<reference evidence="4" key="2">
    <citation type="submission" date="2007-04" db="EMBL/GenBank/DDBJ databases">
        <title>The genome of the human body louse.</title>
        <authorList>
            <consortium name="The Human Body Louse Genome Consortium"/>
            <person name="Kirkness E."/>
            <person name="Walenz B."/>
            <person name="Hass B."/>
            <person name="Bruggner R."/>
            <person name="Strausberg R."/>
        </authorList>
    </citation>
    <scope>NUCLEOTIDE SEQUENCE</scope>
    <source>
        <strain evidence="4">USDA</strain>
    </source>
</reference>
<dbReference type="Proteomes" id="UP000009046">
    <property type="component" value="Unassembled WGS sequence"/>
</dbReference>
<feature type="region of interest" description="Disordered" evidence="1">
    <location>
        <begin position="662"/>
        <end position="730"/>
    </location>
</feature>
<evidence type="ECO:0000313" key="5">
    <source>
        <dbReference type="EnsemblMetazoa" id="PHUM157520-PA"/>
    </source>
</evidence>